<evidence type="ECO:0000256" key="1">
    <source>
        <dbReference type="SAM" id="MobiDB-lite"/>
    </source>
</evidence>
<protein>
    <recommendedName>
        <fullName evidence="5">Sensor domain-containing protein</fullName>
    </recommendedName>
</protein>
<dbReference type="RefSeq" id="WP_307199851.1">
    <property type="nucleotide sequence ID" value="NZ_JAUTAN010000001.1"/>
</dbReference>
<keyword evidence="2" id="KW-0472">Membrane</keyword>
<feature type="compositionally biased region" description="Basic and acidic residues" evidence="1">
    <location>
        <begin position="327"/>
        <end position="337"/>
    </location>
</feature>
<feature type="region of interest" description="Disordered" evidence="1">
    <location>
        <begin position="286"/>
        <end position="339"/>
    </location>
</feature>
<feature type="region of interest" description="Disordered" evidence="1">
    <location>
        <begin position="68"/>
        <end position="93"/>
    </location>
</feature>
<sequence>MPDQIPDPSGDPFDRLRSLSRSGRPMPALPAEEVRRRGDRRRRRARAMAAAATLVVVGVVGTGGVALGDMLSDRDEPGPADSPTPAPSVASDVRTDVPEDFPLEAGLEVVPGGARDDELDATAFYACDEQVGLVSADGVVDWASTIAKADGEPLAYARSVATFADADAATAFVDDVRTTLARCPFAGGEAHEASSMDDVVAGEPEAAAPLDETFQVQSYATDGPEDALEFGAGSVRFYRVANAVLVSSNWDASAGPSDLDALTSDGFELDVPTVLAMRYYAGQDLPSYSGADPVDPDGGDEGGTTGPEVTVAPGQLLTTADLPAPPERSDPWAKIEPSDEPTLACEPQALQVLGFANAAYAEFTAPITEQPGTTPDPDVPELRDSAINSAVLAFDSREEADAAYDTVASWISACDAPVRGQDITVEDREPTIVVPDGAEGYWWATSYLAPEACPEDDCDAAWFDHQGAALVGTYVVLVSYRDLAGPLELEGMDDRMDAIFTAAVQKAAYGLEG</sequence>
<gene>
    <name evidence="3" type="ORF">QE405_001760</name>
</gene>
<keyword evidence="2" id="KW-1133">Transmembrane helix</keyword>
<evidence type="ECO:0000313" key="3">
    <source>
        <dbReference type="EMBL" id="MDQ1104476.1"/>
    </source>
</evidence>
<proteinExistence type="predicted"/>
<dbReference type="AlphaFoldDB" id="A0AAJ1TY49"/>
<comment type="caution">
    <text evidence="3">The sequence shown here is derived from an EMBL/GenBank/DDBJ whole genome shotgun (WGS) entry which is preliminary data.</text>
</comment>
<name>A0AAJ1TY49_9ACTN</name>
<keyword evidence="2" id="KW-0812">Transmembrane</keyword>
<dbReference type="EMBL" id="JAUTAN010000001">
    <property type="protein sequence ID" value="MDQ1104476.1"/>
    <property type="molecule type" value="Genomic_DNA"/>
</dbReference>
<evidence type="ECO:0000256" key="2">
    <source>
        <dbReference type="SAM" id="Phobius"/>
    </source>
</evidence>
<organism evidence="3 4">
    <name type="scientific">Nocardioides zeae</name>
    <dbReference type="NCBI Taxonomy" id="1457234"/>
    <lineage>
        <taxon>Bacteria</taxon>
        <taxon>Bacillati</taxon>
        <taxon>Actinomycetota</taxon>
        <taxon>Actinomycetes</taxon>
        <taxon>Propionibacteriales</taxon>
        <taxon>Nocardioidaceae</taxon>
        <taxon>Nocardioides</taxon>
    </lineage>
</organism>
<feature type="region of interest" description="Disordered" evidence="1">
    <location>
        <begin position="1"/>
        <end position="43"/>
    </location>
</feature>
<accession>A0AAJ1TY49</accession>
<evidence type="ECO:0008006" key="5">
    <source>
        <dbReference type="Google" id="ProtNLM"/>
    </source>
</evidence>
<reference evidence="3" key="1">
    <citation type="submission" date="2023-07" db="EMBL/GenBank/DDBJ databases">
        <title>Functional and genomic diversity of the sorghum phyllosphere microbiome.</title>
        <authorList>
            <person name="Shade A."/>
        </authorList>
    </citation>
    <scope>NUCLEOTIDE SEQUENCE</scope>
    <source>
        <strain evidence="3">SORGH_AS_1067</strain>
    </source>
</reference>
<feature type="transmembrane region" description="Helical" evidence="2">
    <location>
        <begin position="45"/>
        <end position="67"/>
    </location>
</feature>
<evidence type="ECO:0000313" key="4">
    <source>
        <dbReference type="Proteomes" id="UP001239215"/>
    </source>
</evidence>
<dbReference type="Proteomes" id="UP001239215">
    <property type="component" value="Unassembled WGS sequence"/>
</dbReference>